<evidence type="ECO:0000256" key="7">
    <source>
        <dbReference type="RuleBase" id="RU079119"/>
    </source>
</evidence>
<keyword evidence="4 7" id="KW-1133">Transmembrane helix</keyword>
<reference evidence="10" key="2">
    <citation type="submission" date="2017-05" db="UniProtKB">
        <authorList>
            <consortium name="EnsemblMetazoa"/>
        </authorList>
    </citation>
    <scope>IDENTIFICATION</scope>
</reference>
<keyword evidence="2 7" id="KW-0808">Transferase</keyword>
<name>A0A1X7TV95_AMPQE</name>
<dbReference type="InterPro" id="IPR001594">
    <property type="entry name" value="Palmitoyltrfase_DHHC"/>
</dbReference>
<proteinExistence type="inferred from homology"/>
<protein>
    <recommendedName>
        <fullName evidence="7">Palmitoyltransferase</fullName>
        <ecNumber evidence="7">2.3.1.225</ecNumber>
    </recommendedName>
</protein>
<comment type="similarity">
    <text evidence="7">Belongs to the DHHC palmitoyltransferase family.</text>
</comment>
<evidence type="ECO:0000259" key="9">
    <source>
        <dbReference type="Pfam" id="PF01529"/>
    </source>
</evidence>
<dbReference type="KEGG" id="aqu:100637766"/>
<keyword evidence="3 7" id="KW-0812">Transmembrane</keyword>
<sequence>MAPSKPRSVIRQLCHWGPIVALSLIGVVVVSATYSSIQLYSLPSVKYIKKFNFFTMYLNLWLILYSYFKAFGGPGFVPIKWKPSNEADKEYLQYCDICQAYKAPRSHHCSSCGRCVLKMDHHCPWINCCVGHRNQNPFIAFLFFLPVGCIYATILNSNFLYRLFSYEFRGRAQSLLLPINSYTIMLTISGIAFSLGAALGVCILLYVQLSSVLSNRTQIEDWICEKAATRRRNNQNLKPFVYPYDLGRSKNWKQVIRCSFTPVGDGIYWPVVKGCNQYSFTIEQMAQKVEKKKRGVDCKVTRDFNGSCLKTLVSYGPLVFICTPCLEPSIPISKNDIITITRFRKRWVYGNKHIPQEEINEGKRVRGWIPRLCVLKENSTQLNKVSLPSSSLGKKDEDKATEKEAKTKTGSKDMEQPAAPRRRKDKNK</sequence>
<feature type="transmembrane region" description="Helical" evidence="7">
    <location>
        <begin position="51"/>
        <end position="68"/>
    </location>
</feature>
<accession>A0A1X7TV95</accession>
<evidence type="ECO:0000256" key="2">
    <source>
        <dbReference type="ARBA" id="ARBA00022679"/>
    </source>
</evidence>
<feature type="transmembrane region" description="Helical" evidence="7">
    <location>
        <begin position="182"/>
        <end position="207"/>
    </location>
</feature>
<keyword evidence="5 7" id="KW-0472">Membrane</keyword>
<feature type="transmembrane region" description="Helical" evidence="7">
    <location>
        <begin position="138"/>
        <end position="161"/>
    </location>
</feature>
<dbReference type="OrthoDB" id="331948at2759"/>
<reference evidence="11" key="1">
    <citation type="journal article" date="2010" name="Nature">
        <title>The Amphimedon queenslandica genome and the evolution of animal complexity.</title>
        <authorList>
            <person name="Srivastava M."/>
            <person name="Simakov O."/>
            <person name="Chapman J."/>
            <person name="Fahey B."/>
            <person name="Gauthier M.E."/>
            <person name="Mitros T."/>
            <person name="Richards G.S."/>
            <person name="Conaco C."/>
            <person name="Dacre M."/>
            <person name="Hellsten U."/>
            <person name="Larroux C."/>
            <person name="Putnam N.H."/>
            <person name="Stanke M."/>
            <person name="Adamska M."/>
            <person name="Darling A."/>
            <person name="Degnan S.M."/>
            <person name="Oakley T.H."/>
            <person name="Plachetzki D.C."/>
            <person name="Zhai Y."/>
            <person name="Adamski M."/>
            <person name="Calcino A."/>
            <person name="Cummins S.F."/>
            <person name="Goodstein D.M."/>
            <person name="Harris C."/>
            <person name="Jackson D.J."/>
            <person name="Leys S.P."/>
            <person name="Shu S."/>
            <person name="Woodcroft B.J."/>
            <person name="Vervoort M."/>
            <person name="Kosik K.S."/>
            <person name="Manning G."/>
            <person name="Degnan B.M."/>
            <person name="Rokhsar D.S."/>
        </authorList>
    </citation>
    <scope>NUCLEOTIDE SEQUENCE [LARGE SCALE GENOMIC DNA]</scope>
</reference>
<dbReference type="PANTHER" id="PTHR12246">
    <property type="entry name" value="PALMITOYLTRANSFERASE ZDHHC16"/>
    <property type="match status" value="1"/>
</dbReference>
<keyword evidence="11" id="KW-1185">Reference proteome</keyword>
<evidence type="ECO:0000256" key="4">
    <source>
        <dbReference type="ARBA" id="ARBA00022989"/>
    </source>
</evidence>
<evidence type="ECO:0000256" key="1">
    <source>
        <dbReference type="ARBA" id="ARBA00004141"/>
    </source>
</evidence>
<dbReference type="InParanoid" id="A0A1X7TV95"/>
<comment type="subcellular location">
    <subcellularLocation>
        <location evidence="1">Membrane</location>
        <topology evidence="1">Multi-pass membrane protein</topology>
    </subcellularLocation>
</comment>
<dbReference type="Proteomes" id="UP000007879">
    <property type="component" value="Unassembled WGS sequence"/>
</dbReference>
<dbReference type="EnsemblMetazoa" id="XM_003389723.2">
    <property type="protein sequence ID" value="XP_003389771.1"/>
    <property type="gene ID" value="LOC100637766"/>
</dbReference>
<feature type="domain" description="Palmitoyltransferase DHHC" evidence="9">
    <location>
        <begin position="90"/>
        <end position="222"/>
    </location>
</feature>
<evidence type="ECO:0000256" key="5">
    <source>
        <dbReference type="ARBA" id="ARBA00023136"/>
    </source>
</evidence>
<evidence type="ECO:0000256" key="6">
    <source>
        <dbReference type="ARBA" id="ARBA00023315"/>
    </source>
</evidence>
<dbReference type="InterPro" id="IPR039859">
    <property type="entry name" value="PFA4/ZDH16/20/ERF2-like"/>
</dbReference>
<comment type="domain">
    <text evidence="7">The DHHC domain is required for palmitoyltransferase activity.</text>
</comment>
<evidence type="ECO:0000313" key="10">
    <source>
        <dbReference type="EnsemblMetazoa" id="Aqu2.1.18810_001"/>
    </source>
</evidence>
<feature type="compositionally biased region" description="Basic and acidic residues" evidence="8">
    <location>
        <begin position="393"/>
        <end position="415"/>
    </location>
</feature>
<dbReference type="AlphaFoldDB" id="A0A1X7TV95"/>
<dbReference type="eggNOG" id="KOG1314">
    <property type="taxonomic scope" value="Eukaryota"/>
</dbReference>
<dbReference type="EC" id="2.3.1.225" evidence="7"/>
<keyword evidence="6 7" id="KW-0012">Acyltransferase</keyword>
<dbReference type="Pfam" id="PF01529">
    <property type="entry name" value="DHHC"/>
    <property type="match status" value="1"/>
</dbReference>
<organism evidence="10">
    <name type="scientific">Amphimedon queenslandica</name>
    <name type="common">Sponge</name>
    <dbReference type="NCBI Taxonomy" id="400682"/>
    <lineage>
        <taxon>Eukaryota</taxon>
        <taxon>Metazoa</taxon>
        <taxon>Porifera</taxon>
        <taxon>Demospongiae</taxon>
        <taxon>Heteroscleromorpha</taxon>
        <taxon>Haplosclerida</taxon>
        <taxon>Niphatidae</taxon>
        <taxon>Amphimedon</taxon>
    </lineage>
</organism>
<dbReference type="OMA" id="GCIHAAI"/>
<feature type="transmembrane region" description="Helical" evidence="7">
    <location>
        <begin position="20"/>
        <end position="39"/>
    </location>
</feature>
<evidence type="ECO:0000313" key="11">
    <source>
        <dbReference type="Proteomes" id="UP000007879"/>
    </source>
</evidence>
<evidence type="ECO:0000256" key="3">
    <source>
        <dbReference type="ARBA" id="ARBA00022692"/>
    </source>
</evidence>
<feature type="region of interest" description="Disordered" evidence="8">
    <location>
        <begin position="385"/>
        <end position="428"/>
    </location>
</feature>
<comment type="catalytic activity">
    <reaction evidence="7">
        <text>L-cysteinyl-[protein] + hexadecanoyl-CoA = S-hexadecanoyl-L-cysteinyl-[protein] + CoA</text>
        <dbReference type="Rhea" id="RHEA:36683"/>
        <dbReference type="Rhea" id="RHEA-COMP:10131"/>
        <dbReference type="Rhea" id="RHEA-COMP:11032"/>
        <dbReference type="ChEBI" id="CHEBI:29950"/>
        <dbReference type="ChEBI" id="CHEBI:57287"/>
        <dbReference type="ChEBI" id="CHEBI:57379"/>
        <dbReference type="ChEBI" id="CHEBI:74151"/>
        <dbReference type="EC" id="2.3.1.225"/>
    </reaction>
</comment>
<dbReference type="GO" id="GO:0019706">
    <property type="term" value="F:protein-cysteine S-palmitoyltransferase activity"/>
    <property type="evidence" value="ECO:0007669"/>
    <property type="project" value="UniProtKB-EC"/>
</dbReference>
<evidence type="ECO:0000256" key="8">
    <source>
        <dbReference type="SAM" id="MobiDB-lite"/>
    </source>
</evidence>
<dbReference type="EnsemblMetazoa" id="Aqu2.1.18810_001">
    <property type="protein sequence ID" value="Aqu2.1.18810_001"/>
    <property type="gene ID" value="Aqu2.1.18810"/>
</dbReference>
<dbReference type="PROSITE" id="PS50216">
    <property type="entry name" value="DHHC"/>
    <property type="match status" value="1"/>
</dbReference>
<gene>
    <name evidence="10" type="primary">100637766</name>
</gene>
<dbReference type="GO" id="GO:0016020">
    <property type="term" value="C:membrane"/>
    <property type="evidence" value="ECO:0007669"/>
    <property type="project" value="UniProtKB-SubCell"/>
</dbReference>
<dbReference type="STRING" id="400682.A0A1X7TV95"/>